<keyword evidence="3" id="KW-0804">Transcription</keyword>
<dbReference type="CDD" id="cd03017">
    <property type="entry name" value="PRX_BCP"/>
    <property type="match status" value="1"/>
</dbReference>
<dbReference type="EMBL" id="BAAAZR010000038">
    <property type="protein sequence ID" value="GAA3836153.1"/>
    <property type="molecule type" value="Genomic_DNA"/>
</dbReference>
<dbReference type="PANTHER" id="PTHR33204:SF18">
    <property type="entry name" value="TRANSCRIPTIONAL REGULATORY PROTEIN"/>
    <property type="match status" value="1"/>
</dbReference>
<dbReference type="Gene3D" id="3.40.30.10">
    <property type="entry name" value="Glutaredoxin"/>
    <property type="match status" value="1"/>
</dbReference>
<comment type="caution">
    <text evidence="5">The sequence shown here is derived from an EMBL/GenBank/DDBJ whole genome shotgun (WGS) entry which is preliminary data.</text>
</comment>
<dbReference type="InterPro" id="IPR036388">
    <property type="entry name" value="WH-like_DNA-bd_sf"/>
</dbReference>
<keyword evidence="1" id="KW-0805">Transcription regulation</keyword>
<evidence type="ECO:0000256" key="2">
    <source>
        <dbReference type="ARBA" id="ARBA00023125"/>
    </source>
</evidence>
<dbReference type="PANTHER" id="PTHR33204">
    <property type="entry name" value="TRANSCRIPTIONAL REGULATOR, MARR FAMILY"/>
    <property type="match status" value="1"/>
</dbReference>
<accession>A0ABP7J6Q9</accession>
<dbReference type="Proteomes" id="UP001500888">
    <property type="component" value="Unassembled WGS sequence"/>
</dbReference>
<reference evidence="6" key="1">
    <citation type="journal article" date="2019" name="Int. J. Syst. Evol. Microbiol.">
        <title>The Global Catalogue of Microorganisms (GCM) 10K type strain sequencing project: providing services to taxonomists for standard genome sequencing and annotation.</title>
        <authorList>
            <consortium name="The Broad Institute Genomics Platform"/>
            <consortium name="The Broad Institute Genome Sequencing Center for Infectious Disease"/>
            <person name="Wu L."/>
            <person name="Ma J."/>
        </authorList>
    </citation>
    <scope>NUCLEOTIDE SEQUENCE [LARGE SCALE GENOMIC DNA]</scope>
    <source>
        <strain evidence="6">JCM 16908</strain>
    </source>
</reference>
<sequence>MARELRDQDLHCAIAQAAAVIGDWWSLLVVREVTRGHHRFEDLLAELGISRKVLTERLKHLVDHDVLRRQPYQTGPTRHEYMLTETGWALAPVLISMQDWADRWLLADGSLTGSADPESAEARRAHGLAGMVIPAPLMLPATLPSPGSTTHTSSLDVVGDRNATLPSLGSATHTSSLDVVGDRNATVVFAYPSTGTPAPLPPYWSSVPGAIGCTLENRLFRDAASGFAAEGVAIHGVSTQRPDEQEAFARAEGITFPLLSDMDLRLAAALRLPTFRAGQTLRLKRLILVVDASRVIRHVIYPVLDIPAAVAEAREVAGEVANQGLRATPPYPSTKNRSAR</sequence>
<dbReference type="InterPro" id="IPR036249">
    <property type="entry name" value="Thioredoxin-like_sf"/>
</dbReference>
<dbReference type="InterPro" id="IPR000866">
    <property type="entry name" value="AhpC/TSA"/>
</dbReference>
<dbReference type="InterPro" id="IPR002577">
    <property type="entry name" value="HTH_HxlR"/>
</dbReference>
<dbReference type="InterPro" id="IPR036390">
    <property type="entry name" value="WH_DNA-bd_sf"/>
</dbReference>
<evidence type="ECO:0000256" key="1">
    <source>
        <dbReference type="ARBA" id="ARBA00023015"/>
    </source>
</evidence>
<dbReference type="SUPFAM" id="SSF46785">
    <property type="entry name" value="Winged helix' DNA-binding domain"/>
    <property type="match status" value="1"/>
</dbReference>
<dbReference type="SUPFAM" id="SSF52833">
    <property type="entry name" value="Thioredoxin-like"/>
    <property type="match status" value="1"/>
</dbReference>
<organism evidence="5 6">
    <name type="scientific">Sphaerisporangium flaviroseum</name>
    <dbReference type="NCBI Taxonomy" id="509199"/>
    <lineage>
        <taxon>Bacteria</taxon>
        <taxon>Bacillati</taxon>
        <taxon>Actinomycetota</taxon>
        <taxon>Actinomycetes</taxon>
        <taxon>Streptosporangiales</taxon>
        <taxon>Streptosporangiaceae</taxon>
        <taxon>Sphaerisporangium</taxon>
    </lineage>
</organism>
<feature type="domain" description="HTH hxlR-type" evidence="4">
    <location>
        <begin position="12"/>
        <end position="109"/>
    </location>
</feature>
<gene>
    <name evidence="5" type="ORF">GCM10022226_67480</name>
</gene>
<keyword evidence="2" id="KW-0238">DNA-binding</keyword>
<dbReference type="RefSeq" id="WP_344949864.1">
    <property type="nucleotide sequence ID" value="NZ_BAAAZR010000038.1"/>
</dbReference>
<protein>
    <recommendedName>
        <fullName evidence="4">HTH hxlR-type domain-containing protein</fullName>
    </recommendedName>
</protein>
<evidence type="ECO:0000313" key="5">
    <source>
        <dbReference type="EMBL" id="GAA3836153.1"/>
    </source>
</evidence>
<evidence type="ECO:0000259" key="4">
    <source>
        <dbReference type="PROSITE" id="PS51118"/>
    </source>
</evidence>
<proteinExistence type="predicted"/>
<dbReference type="Pfam" id="PF01638">
    <property type="entry name" value="HxlR"/>
    <property type="match status" value="1"/>
</dbReference>
<keyword evidence="6" id="KW-1185">Reference proteome</keyword>
<name>A0ABP7J6Q9_9ACTN</name>
<evidence type="ECO:0000313" key="6">
    <source>
        <dbReference type="Proteomes" id="UP001500888"/>
    </source>
</evidence>
<dbReference type="Gene3D" id="1.10.10.10">
    <property type="entry name" value="Winged helix-like DNA-binding domain superfamily/Winged helix DNA-binding domain"/>
    <property type="match status" value="1"/>
</dbReference>
<dbReference type="Pfam" id="PF00578">
    <property type="entry name" value="AhpC-TSA"/>
    <property type="match status" value="1"/>
</dbReference>
<evidence type="ECO:0000256" key="3">
    <source>
        <dbReference type="ARBA" id="ARBA00023163"/>
    </source>
</evidence>
<dbReference type="PROSITE" id="PS51118">
    <property type="entry name" value="HTH_HXLR"/>
    <property type="match status" value="1"/>
</dbReference>